<evidence type="ECO:0000256" key="1">
    <source>
        <dbReference type="SAM" id="MobiDB-lite"/>
    </source>
</evidence>
<dbReference type="InterPro" id="IPR024498">
    <property type="entry name" value="DUF2786"/>
</dbReference>
<organism evidence="3 4">
    <name type="scientific">Raineyella antarctica</name>
    <dbReference type="NCBI Taxonomy" id="1577474"/>
    <lineage>
        <taxon>Bacteria</taxon>
        <taxon>Bacillati</taxon>
        <taxon>Actinomycetota</taxon>
        <taxon>Actinomycetes</taxon>
        <taxon>Propionibacteriales</taxon>
        <taxon>Propionibacteriaceae</taxon>
        <taxon>Raineyella</taxon>
    </lineage>
</organism>
<dbReference type="Proteomes" id="UP000199086">
    <property type="component" value="Unassembled WGS sequence"/>
</dbReference>
<protein>
    <recommendedName>
        <fullName evidence="2">DUF2786 domain-containing protein</fullName>
    </recommendedName>
</protein>
<name>A0A1G6GNJ9_9ACTN</name>
<accession>A0A1G6GNJ9</accession>
<evidence type="ECO:0000259" key="2">
    <source>
        <dbReference type="Pfam" id="PF10979"/>
    </source>
</evidence>
<reference evidence="3 4" key="1">
    <citation type="submission" date="2016-06" db="EMBL/GenBank/DDBJ databases">
        <authorList>
            <person name="Olsen C.W."/>
            <person name="Carey S."/>
            <person name="Hinshaw L."/>
            <person name="Karasin A.I."/>
        </authorList>
    </citation>
    <scope>NUCLEOTIDE SEQUENCE [LARGE SCALE GENOMIC DNA]</scope>
    <source>
        <strain evidence="3 4">LZ-22</strain>
    </source>
</reference>
<feature type="domain" description="DUF2786" evidence="2">
    <location>
        <begin position="243"/>
        <end position="281"/>
    </location>
</feature>
<sequence>MGRNNQERRRTKHAARKRTPPGAPAWMRHEPPGRDHSTSTGAAGPRQAHRLAPDEGAVLAARATVLARGAGEALVRGDGSSAESALDALVALAPGPAELRIVQQAIIDLLRTAIRAAWKRGWQPRDVYEVLGRGDDRLATELAGDVMADDLAGYARPLVDPRWFEQLSGIGASVWWPADSTWPRARSAASSANASSAGWALVLEAAVGLLGRLNRLGTLQAFLPLPGHASATAAPPAHVDDSVLHRVRQMLAQAESTSFEAEADSFTAAAQRLMARYSIDQAMLAATGQVGPATGPTGRRIWVARPYVKEKVVLLNEVADANRARAVWAKELDMVSLLGHEPDLDAVETLYTSLLVQATRAMYAEGKQVASWGGSGTRGFRQSFLAAYALRIGERLRAASVEETQAAAAEATRQGGRALVPILQAREEAVDGFTEELFPGLVHHRVSAGSDPQGWAKGRQAADRAELADGTGNRLGR</sequence>
<proteinExistence type="predicted"/>
<feature type="compositionally biased region" description="Basic residues" evidence="1">
    <location>
        <begin position="9"/>
        <end position="19"/>
    </location>
</feature>
<evidence type="ECO:0000313" key="4">
    <source>
        <dbReference type="Proteomes" id="UP000199086"/>
    </source>
</evidence>
<evidence type="ECO:0000313" key="3">
    <source>
        <dbReference type="EMBL" id="SDB83504.1"/>
    </source>
</evidence>
<keyword evidence="4" id="KW-1185">Reference proteome</keyword>
<gene>
    <name evidence="3" type="ORF">GA0111570_104150</name>
</gene>
<dbReference type="Pfam" id="PF10979">
    <property type="entry name" value="DUF2786"/>
    <property type="match status" value="1"/>
</dbReference>
<dbReference type="AlphaFoldDB" id="A0A1G6GNJ9"/>
<feature type="compositionally biased region" description="Basic and acidic residues" evidence="1">
    <location>
        <begin position="27"/>
        <end position="37"/>
    </location>
</feature>
<dbReference type="EMBL" id="FMYF01000004">
    <property type="protein sequence ID" value="SDB83504.1"/>
    <property type="molecule type" value="Genomic_DNA"/>
</dbReference>
<feature type="region of interest" description="Disordered" evidence="1">
    <location>
        <begin position="448"/>
        <end position="477"/>
    </location>
</feature>
<feature type="region of interest" description="Disordered" evidence="1">
    <location>
        <begin position="1"/>
        <end position="52"/>
    </location>
</feature>
<dbReference type="STRING" id="1577474.GA0111570_104150"/>